<dbReference type="RefSeq" id="XP_003664099.1">
    <property type="nucleotide sequence ID" value="XM_003664051.1"/>
</dbReference>
<name>G2QHJ4_THET4</name>
<feature type="compositionally biased region" description="Polar residues" evidence="1">
    <location>
        <begin position="51"/>
        <end position="67"/>
    </location>
</feature>
<dbReference type="KEGG" id="mtm:MYCTH_2306523"/>
<dbReference type="HOGENOM" id="CLU_2814211_0_0_1"/>
<dbReference type="EMBL" id="CP003005">
    <property type="protein sequence ID" value="AEO58854.1"/>
    <property type="molecule type" value="Genomic_DNA"/>
</dbReference>
<feature type="region of interest" description="Disordered" evidence="1">
    <location>
        <begin position="1"/>
        <end position="67"/>
    </location>
</feature>
<dbReference type="AlphaFoldDB" id="G2QHJ4"/>
<dbReference type="VEuPathDB" id="FungiDB:MYCTH_2306523"/>
<organism evidence="2 3">
    <name type="scientific">Thermothelomyces thermophilus (strain ATCC 42464 / BCRC 31852 / DSM 1799)</name>
    <name type="common">Sporotrichum thermophile</name>
    <dbReference type="NCBI Taxonomy" id="573729"/>
    <lineage>
        <taxon>Eukaryota</taxon>
        <taxon>Fungi</taxon>
        <taxon>Dikarya</taxon>
        <taxon>Ascomycota</taxon>
        <taxon>Pezizomycotina</taxon>
        <taxon>Sordariomycetes</taxon>
        <taxon>Sordariomycetidae</taxon>
        <taxon>Sordariales</taxon>
        <taxon>Chaetomiaceae</taxon>
        <taxon>Thermothelomyces</taxon>
    </lineage>
</organism>
<dbReference type="InParanoid" id="G2QHJ4"/>
<dbReference type="Proteomes" id="UP000007322">
    <property type="component" value="Chromosome 4"/>
</dbReference>
<protein>
    <submittedName>
        <fullName evidence="2">Uncharacterized protein</fullName>
    </submittedName>
</protein>
<reference evidence="2 3" key="1">
    <citation type="journal article" date="2011" name="Nat. Biotechnol.">
        <title>Comparative genomic analysis of the thermophilic biomass-degrading fungi Myceliophthora thermophila and Thielavia terrestris.</title>
        <authorList>
            <person name="Berka R.M."/>
            <person name="Grigoriev I.V."/>
            <person name="Otillar R."/>
            <person name="Salamov A."/>
            <person name="Grimwood J."/>
            <person name="Reid I."/>
            <person name="Ishmael N."/>
            <person name="John T."/>
            <person name="Darmond C."/>
            <person name="Moisan M.-C."/>
            <person name="Henrissat B."/>
            <person name="Coutinho P.M."/>
            <person name="Lombard V."/>
            <person name="Natvig D.O."/>
            <person name="Lindquist E."/>
            <person name="Schmutz J."/>
            <person name="Lucas S."/>
            <person name="Harris P."/>
            <person name="Powlowski J."/>
            <person name="Bellemare A."/>
            <person name="Taylor D."/>
            <person name="Butler G."/>
            <person name="de Vries R.P."/>
            <person name="Allijn I.E."/>
            <person name="van den Brink J."/>
            <person name="Ushinsky S."/>
            <person name="Storms R."/>
            <person name="Powell A.J."/>
            <person name="Paulsen I.T."/>
            <person name="Elbourne L.D.H."/>
            <person name="Baker S.E."/>
            <person name="Magnuson J."/>
            <person name="LaBoissiere S."/>
            <person name="Clutterbuck A.J."/>
            <person name="Martinez D."/>
            <person name="Wogulis M."/>
            <person name="de Leon A.L."/>
            <person name="Rey M.W."/>
            <person name="Tsang A."/>
        </authorList>
    </citation>
    <scope>NUCLEOTIDE SEQUENCE [LARGE SCALE GENOMIC DNA]</scope>
    <source>
        <strain evidence="3">ATCC 42464 / BCRC 31852 / DSM 1799</strain>
    </source>
</reference>
<dbReference type="GeneID" id="11513730"/>
<feature type="compositionally biased region" description="Polar residues" evidence="1">
    <location>
        <begin position="28"/>
        <end position="41"/>
    </location>
</feature>
<evidence type="ECO:0000256" key="1">
    <source>
        <dbReference type="SAM" id="MobiDB-lite"/>
    </source>
</evidence>
<evidence type="ECO:0000313" key="2">
    <source>
        <dbReference type="EMBL" id="AEO58854.1"/>
    </source>
</evidence>
<evidence type="ECO:0000313" key="3">
    <source>
        <dbReference type="Proteomes" id="UP000007322"/>
    </source>
</evidence>
<accession>G2QHJ4</accession>
<keyword evidence="3" id="KW-1185">Reference proteome</keyword>
<gene>
    <name evidence="2" type="ORF">MYCTH_2306523</name>
</gene>
<proteinExistence type="predicted"/>
<sequence length="67" mass="6975">MHPCSIQPKASKTKEVGGNAAHCDPVPSQKSPNRAISSQRTPPFPLPIHSTCASLSTPNSSAAQARP</sequence>